<evidence type="ECO:0000256" key="6">
    <source>
        <dbReference type="ARBA" id="ARBA00022827"/>
    </source>
</evidence>
<dbReference type="InterPro" id="IPR003374">
    <property type="entry name" value="ApbE-like_sf"/>
</dbReference>
<dbReference type="Gene3D" id="3.10.520.10">
    <property type="entry name" value="ApbE-like domains"/>
    <property type="match status" value="1"/>
</dbReference>
<sequence>MLNRRKMIWSSLGLGSVAALAGFGAVASVAHARELQPFSLSGRALGTKVSLLVLDHDAARAKNALADALAEVQGVDKLMSLYRDDSQVVALNRAGEVLAPDARLVEVLRYSQDLADRAGGAFDVTVQPLWDAFTQAKARGGLPSADAVRDAGALVGWRDLDVSDEAVRLRRPGMAVTLNGVAQGYAADRALLAVRRHGIEHALIDAGEFDTLGRKQNDKPWVLGVQDPRESEKLAARLGVDGRALATSGDYETWFTPDFVNHHIFDPKTGHSPLELASTSVLAPTALQADGLSTAFMVLGAERSLALAATLPGVDALLIGKNGQRWQTPGLPALSA</sequence>
<dbReference type="OrthoDB" id="9778595at2"/>
<keyword evidence="4 10" id="KW-0808">Transferase</keyword>
<dbReference type="SUPFAM" id="SSF143631">
    <property type="entry name" value="ApbE-like"/>
    <property type="match status" value="1"/>
</dbReference>
<dbReference type="PIRSF" id="PIRSF006268">
    <property type="entry name" value="ApbE"/>
    <property type="match status" value="1"/>
</dbReference>
<reference evidence="13 14" key="1">
    <citation type="submission" date="2019-11" db="EMBL/GenBank/DDBJ databases">
        <title>Whole-genome sequence of a Rhodoblastus acidophilus DSM 142.</title>
        <authorList>
            <person name="Kyndt J.A."/>
            <person name="Meyer T.E."/>
        </authorList>
    </citation>
    <scope>NUCLEOTIDE SEQUENCE [LARGE SCALE GENOMIC DNA]</scope>
    <source>
        <strain evidence="13 14">DSM 142</strain>
    </source>
</reference>
<evidence type="ECO:0000256" key="11">
    <source>
        <dbReference type="PIRSR" id="PIRSR006268-2"/>
    </source>
</evidence>
<dbReference type="Pfam" id="PF02424">
    <property type="entry name" value="ApbE"/>
    <property type="match status" value="1"/>
</dbReference>
<dbReference type="EC" id="2.7.1.180" evidence="1 10"/>
<comment type="caution">
    <text evidence="13">The sequence shown here is derived from an EMBL/GenBank/DDBJ whole genome shotgun (WGS) entry which is preliminary data.</text>
</comment>
<dbReference type="PROSITE" id="PS51318">
    <property type="entry name" value="TAT"/>
    <property type="match status" value="1"/>
</dbReference>
<dbReference type="InterPro" id="IPR006311">
    <property type="entry name" value="TAT_signal"/>
</dbReference>
<feature type="binding site" evidence="11">
    <location>
        <position position="290"/>
    </location>
    <ligand>
        <name>Mg(2+)</name>
        <dbReference type="ChEBI" id="CHEBI:18420"/>
    </ligand>
</feature>
<feature type="signal peptide" evidence="12">
    <location>
        <begin position="1"/>
        <end position="21"/>
    </location>
</feature>
<evidence type="ECO:0000256" key="5">
    <source>
        <dbReference type="ARBA" id="ARBA00022723"/>
    </source>
</evidence>
<organism evidence="13 14">
    <name type="scientific">Rhodoblastus acidophilus</name>
    <name type="common">Rhodopseudomonas acidophila</name>
    <dbReference type="NCBI Taxonomy" id="1074"/>
    <lineage>
        <taxon>Bacteria</taxon>
        <taxon>Pseudomonadati</taxon>
        <taxon>Pseudomonadota</taxon>
        <taxon>Alphaproteobacteria</taxon>
        <taxon>Hyphomicrobiales</taxon>
        <taxon>Rhodoblastaceae</taxon>
        <taxon>Rhodoblastus</taxon>
    </lineage>
</organism>
<evidence type="ECO:0000256" key="9">
    <source>
        <dbReference type="ARBA" id="ARBA00048540"/>
    </source>
</evidence>
<dbReference type="AlphaFoldDB" id="A0A6N8DK55"/>
<name>A0A6N8DK55_RHOAC</name>
<keyword evidence="5 10" id="KW-0479">Metal-binding</keyword>
<dbReference type="InterPro" id="IPR024932">
    <property type="entry name" value="ApbE"/>
</dbReference>
<dbReference type="PANTHER" id="PTHR30040:SF2">
    <property type="entry name" value="FAD:PROTEIN FMN TRANSFERASE"/>
    <property type="match status" value="1"/>
</dbReference>
<comment type="cofactor">
    <cofactor evidence="11">
        <name>Mg(2+)</name>
        <dbReference type="ChEBI" id="CHEBI:18420"/>
    </cofactor>
    <cofactor evidence="11">
        <name>Mn(2+)</name>
        <dbReference type="ChEBI" id="CHEBI:29035"/>
    </cofactor>
    <text evidence="11">Magnesium. Can also use manganese.</text>
</comment>
<comment type="similarity">
    <text evidence="10">Belongs to the ApbE family.</text>
</comment>
<evidence type="ECO:0000313" key="14">
    <source>
        <dbReference type="Proteomes" id="UP000439113"/>
    </source>
</evidence>
<evidence type="ECO:0000313" key="13">
    <source>
        <dbReference type="EMBL" id="MTV30236.1"/>
    </source>
</evidence>
<dbReference type="RefSeq" id="WP_155444910.1">
    <property type="nucleotide sequence ID" value="NZ_JAOQNR010000003.1"/>
</dbReference>
<protein>
    <recommendedName>
        <fullName evidence="2 10">FAD:protein FMN transferase</fullName>
        <ecNumber evidence="1 10">2.7.1.180</ecNumber>
    </recommendedName>
    <alternativeName>
        <fullName evidence="8 10">Flavin transferase</fullName>
    </alternativeName>
</protein>
<proteinExistence type="inferred from homology"/>
<keyword evidence="12" id="KW-0732">Signal</keyword>
<evidence type="ECO:0000256" key="4">
    <source>
        <dbReference type="ARBA" id="ARBA00022679"/>
    </source>
</evidence>
<evidence type="ECO:0000256" key="2">
    <source>
        <dbReference type="ARBA" id="ARBA00016337"/>
    </source>
</evidence>
<dbReference type="GO" id="GO:0046872">
    <property type="term" value="F:metal ion binding"/>
    <property type="evidence" value="ECO:0007669"/>
    <property type="project" value="UniProtKB-UniRule"/>
</dbReference>
<comment type="catalytic activity">
    <reaction evidence="9 10">
        <text>L-threonyl-[protein] + FAD = FMN-L-threonyl-[protein] + AMP + H(+)</text>
        <dbReference type="Rhea" id="RHEA:36847"/>
        <dbReference type="Rhea" id="RHEA-COMP:11060"/>
        <dbReference type="Rhea" id="RHEA-COMP:11061"/>
        <dbReference type="ChEBI" id="CHEBI:15378"/>
        <dbReference type="ChEBI" id="CHEBI:30013"/>
        <dbReference type="ChEBI" id="CHEBI:57692"/>
        <dbReference type="ChEBI" id="CHEBI:74257"/>
        <dbReference type="ChEBI" id="CHEBI:456215"/>
        <dbReference type="EC" id="2.7.1.180"/>
    </reaction>
</comment>
<keyword evidence="3 10" id="KW-0285">Flavoprotein</keyword>
<accession>A0A6N8DK55</accession>
<evidence type="ECO:0000256" key="1">
    <source>
        <dbReference type="ARBA" id="ARBA00011955"/>
    </source>
</evidence>
<dbReference type="Proteomes" id="UP000439113">
    <property type="component" value="Unassembled WGS sequence"/>
</dbReference>
<evidence type="ECO:0000256" key="10">
    <source>
        <dbReference type="PIRNR" id="PIRNR006268"/>
    </source>
</evidence>
<dbReference type="GO" id="GO:0016740">
    <property type="term" value="F:transferase activity"/>
    <property type="evidence" value="ECO:0007669"/>
    <property type="project" value="UniProtKB-UniRule"/>
</dbReference>
<dbReference type="EMBL" id="WNKS01000003">
    <property type="protein sequence ID" value="MTV30236.1"/>
    <property type="molecule type" value="Genomic_DNA"/>
</dbReference>
<evidence type="ECO:0000256" key="8">
    <source>
        <dbReference type="ARBA" id="ARBA00031306"/>
    </source>
</evidence>
<evidence type="ECO:0000256" key="7">
    <source>
        <dbReference type="ARBA" id="ARBA00022842"/>
    </source>
</evidence>
<feature type="binding site" evidence="11">
    <location>
        <position position="180"/>
    </location>
    <ligand>
        <name>Mg(2+)</name>
        <dbReference type="ChEBI" id="CHEBI:18420"/>
    </ligand>
</feature>
<feature type="binding site" evidence="11">
    <location>
        <position position="294"/>
    </location>
    <ligand>
        <name>Mg(2+)</name>
        <dbReference type="ChEBI" id="CHEBI:18420"/>
    </ligand>
</feature>
<gene>
    <name evidence="13" type="ORF">GJ654_04430</name>
</gene>
<keyword evidence="6 10" id="KW-0274">FAD</keyword>
<dbReference type="PANTHER" id="PTHR30040">
    <property type="entry name" value="THIAMINE BIOSYNTHESIS LIPOPROTEIN APBE"/>
    <property type="match status" value="1"/>
</dbReference>
<evidence type="ECO:0000256" key="12">
    <source>
        <dbReference type="SAM" id="SignalP"/>
    </source>
</evidence>
<evidence type="ECO:0000256" key="3">
    <source>
        <dbReference type="ARBA" id="ARBA00022630"/>
    </source>
</evidence>
<feature type="chain" id="PRO_5039944636" description="FAD:protein FMN transferase" evidence="12">
    <location>
        <begin position="22"/>
        <end position="336"/>
    </location>
</feature>
<keyword evidence="7 10" id="KW-0460">Magnesium</keyword>